<sequence length="87" mass="9562">MAPHPVPPLRGPVRMAAEGSASAWLSEPHLGFASIILLLDLPQMPAIFAANVSKAFKKGFTELRNLTSQEVIYPNNRRRHSTTQALQ</sequence>
<gene>
    <name evidence="1" type="ORF">cyc_06063</name>
</gene>
<keyword evidence="2" id="KW-1185">Reference proteome</keyword>
<organism evidence="1 2">
    <name type="scientific">Cyclospora cayetanensis</name>
    <dbReference type="NCBI Taxonomy" id="88456"/>
    <lineage>
        <taxon>Eukaryota</taxon>
        <taxon>Sar</taxon>
        <taxon>Alveolata</taxon>
        <taxon>Apicomplexa</taxon>
        <taxon>Conoidasida</taxon>
        <taxon>Coccidia</taxon>
        <taxon>Eucoccidiorida</taxon>
        <taxon>Eimeriorina</taxon>
        <taxon>Eimeriidae</taxon>
        <taxon>Cyclospora</taxon>
    </lineage>
</organism>
<dbReference type="Proteomes" id="UP000095192">
    <property type="component" value="Unassembled WGS sequence"/>
</dbReference>
<evidence type="ECO:0000313" key="1">
    <source>
        <dbReference type="EMBL" id="OEH74060.1"/>
    </source>
</evidence>
<dbReference type="EMBL" id="JROU02002145">
    <property type="protein sequence ID" value="OEH74060.1"/>
    <property type="molecule type" value="Genomic_DNA"/>
</dbReference>
<protein>
    <submittedName>
        <fullName evidence="1">Uncharacterized protein</fullName>
    </submittedName>
</protein>
<reference evidence="1 2" key="1">
    <citation type="journal article" date="2016" name="BMC Genomics">
        <title>Comparative genomics reveals Cyclospora cayetanensis possesses coccidia-like metabolism and invasion components but unique surface antigens.</title>
        <authorList>
            <person name="Liu S."/>
            <person name="Wang L."/>
            <person name="Zheng H."/>
            <person name="Xu Z."/>
            <person name="Roellig D.M."/>
            <person name="Li N."/>
            <person name="Frace M.A."/>
            <person name="Tang K."/>
            <person name="Arrowood M.J."/>
            <person name="Moss D.M."/>
            <person name="Zhang L."/>
            <person name="Feng Y."/>
            <person name="Xiao L."/>
        </authorList>
    </citation>
    <scope>NUCLEOTIDE SEQUENCE [LARGE SCALE GENOMIC DNA]</scope>
    <source>
        <strain evidence="1 2">CHN_HEN01</strain>
    </source>
</reference>
<dbReference type="VEuPathDB" id="ToxoDB:cyc_06063"/>
<comment type="caution">
    <text evidence="1">The sequence shown here is derived from an EMBL/GenBank/DDBJ whole genome shotgun (WGS) entry which is preliminary data.</text>
</comment>
<evidence type="ECO:0000313" key="2">
    <source>
        <dbReference type="Proteomes" id="UP000095192"/>
    </source>
</evidence>
<proteinExistence type="predicted"/>
<dbReference type="AlphaFoldDB" id="A0A1D3CS86"/>
<dbReference type="InParanoid" id="A0A1D3CS86"/>
<accession>A0A1D3CS86</accession>
<dbReference type="FunCoup" id="A0A1D3CS86">
    <property type="interactions" value="7"/>
</dbReference>
<name>A0A1D3CS86_9EIME</name>